<dbReference type="AlphaFoldDB" id="A0A926RXJ6"/>
<comment type="caution">
    <text evidence="1">The sequence shown here is derived from an EMBL/GenBank/DDBJ whole genome shotgun (WGS) entry which is preliminary data.</text>
</comment>
<organism evidence="1 2">
    <name type="scientific">Metabacillus arenae</name>
    <dbReference type="NCBI Taxonomy" id="2771434"/>
    <lineage>
        <taxon>Bacteria</taxon>
        <taxon>Bacillati</taxon>
        <taxon>Bacillota</taxon>
        <taxon>Bacilli</taxon>
        <taxon>Bacillales</taxon>
        <taxon>Bacillaceae</taxon>
        <taxon>Metabacillus</taxon>
    </lineage>
</organism>
<accession>A0A926RXJ6</accession>
<dbReference type="InterPro" id="IPR009776">
    <property type="entry name" value="Spore_0_M"/>
</dbReference>
<reference evidence="1" key="1">
    <citation type="submission" date="2020-09" db="EMBL/GenBank/DDBJ databases">
        <title>A novel bacterium of genus Bacillus, isolated from South China Sea.</title>
        <authorList>
            <person name="Huang H."/>
            <person name="Mo K."/>
            <person name="Hu Y."/>
        </authorList>
    </citation>
    <scope>NUCLEOTIDE SEQUENCE</scope>
    <source>
        <strain evidence="1">IB182487</strain>
    </source>
</reference>
<dbReference type="Proteomes" id="UP000626844">
    <property type="component" value="Unassembled WGS sequence"/>
</dbReference>
<protein>
    <submittedName>
        <fullName evidence="1">Sporulation protein</fullName>
    </submittedName>
</protein>
<dbReference type="EMBL" id="JACXAI010000015">
    <property type="protein sequence ID" value="MBD1381061.1"/>
    <property type="molecule type" value="Genomic_DNA"/>
</dbReference>
<dbReference type="RefSeq" id="WP_191158659.1">
    <property type="nucleotide sequence ID" value="NZ_JACXAI010000015.1"/>
</dbReference>
<gene>
    <name evidence="1" type="ORF">IC621_12535</name>
</gene>
<sequence length="265" mass="30419">MSLFKKVVASIGIGAAKVDTKLKSSVFMQGDFLEGVVEIKGGDMEQNIDSINLRLMTLYGHEDNDRLTHVPIYQHKLNDPLTIGKREVKEIHFRFKLPLHTPMTMQDSRTGKNVPPVWIETGLDIKNAVDPKDLDHISVEPSEVYKNILDAIKIVGFRFYQMENQATPRGIKNHLPYVQQFEFKPSYGKYQHKLDELEVYVIQGEQETDIYFEIDKKSKGAFGSILEKLDLDEHRGHMTLLNTDIITNRSLVSDRFEEIIDSVLN</sequence>
<evidence type="ECO:0000313" key="1">
    <source>
        <dbReference type="EMBL" id="MBD1381061.1"/>
    </source>
</evidence>
<keyword evidence="2" id="KW-1185">Reference proteome</keyword>
<proteinExistence type="predicted"/>
<name>A0A926RXJ6_9BACI</name>
<dbReference type="Pfam" id="PF07070">
    <property type="entry name" value="Spo0M"/>
    <property type="match status" value="1"/>
</dbReference>
<dbReference type="PANTHER" id="PTHR40053">
    <property type="entry name" value="SPORULATION-CONTROL PROTEIN SPO0M"/>
    <property type="match status" value="1"/>
</dbReference>
<dbReference type="PANTHER" id="PTHR40053:SF1">
    <property type="entry name" value="SPORULATION-CONTROL PROTEIN SPO0M"/>
    <property type="match status" value="1"/>
</dbReference>
<evidence type="ECO:0000313" key="2">
    <source>
        <dbReference type="Proteomes" id="UP000626844"/>
    </source>
</evidence>